<dbReference type="Proteomes" id="UP000214688">
    <property type="component" value="Chromosome"/>
</dbReference>
<feature type="region of interest" description="Disordered" evidence="1">
    <location>
        <begin position="19"/>
        <end position="72"/>
    </location>
</feature>
<proteinExistence type="predicted"/>
<gene>
    <name evidence="2" type="ORF">CIG75_08780</name>
</gene>
<dbReference type="EMBL" id="CP022657">
    <property type="protein sequence ID" value="ASS75063.1"/>
    <property type="molecule type" value="Genomic_DNA"/>
</dbReference>
<keyword evidence="3" id="KW-1185">Reference proteome</keyword>
<dbReference type="AlphaFoldDB" id="A0A223D0W0"/>
<accession>A0A223D0W0</accession>
<evidence type="ECO:0000313" key="2">
    <source>
        <dbReference type="EMBL" id="ASS75063.1"/>
    </source>
</evidence>
<dbReference type="KEGG" id="tab:CIG75_08780"/>
<sequence>MTTQEMLDHEFNFSEVTLSFLDPGNTGRGKSTDEITPPYPSSPTPGNGPNLTLDEITPPFPISPVEEDEPDA</sequence>
<dbReference type="RefSeq" id="WP_094236312.1">
    <property type="nucleotide sequence ID" value="NZ_CP022657.1"/>
</dbReference>
<protein>
    <submittedName>
        <fullName evidence="2">Uncharacterized protein</fullName>
    </submittedName>
</protein>
<evidence type="ECO:0000256" key="1">
    <source>
        <dbReference type="SAM" id="MobiDB-lite"/>
    </source>
</evidence>
<reference evidence="2 3" key="1">
    <citation type="journal article" date="2015" name="Int. J. Syst. Evol. Microbiol.">
        <title>Tumebacillus algifaecis sp. nov., isolated from decomposing algal scum.</title>
        <authorList>
            <person name="Wu Y.F."/>
            <person name="Zhang B."/>
            <person name="Xing P."/>
            <person name="Wu Q.L."/>
            <person name="Liu S.J."/>
        </authorList>
    </citation>
    <scope>NUCLEOTIDE SEQUENCE [LARGE SCALE GENOMIC DNA]</scope>
    <source>
        <strain evidence="2 3">THMBR28</strain>
    </source>
</reference>
<name>A0A223D0W0_9BACL</name>
<organism evidence="2 3">
    <name type="scientific">Tumebacillus algifaecis</name>
    <dbReference type="NCBI Taxonomy" id="1214604"/>
    <lineage>
        <taxon>Bacteria</taxon>
        <taxon>Bacillati</taxon>
        <taxon>Bacillota</taxon>
        <taxon>Bacilli</taxon>
        <taxon>Bacillales</taxon>
        <taxon>Alicyclobacillaceae</taxon>
        <taxon>Tumebacillus</taxon>
    </lineage>
</organism>
<evidence type="ECO:0000313" key="3">
    <source>
        <dbReference type="Proteomes" id="UP000214688"/>
    </source>
</evidence>